<dbReference type="Proteomes" id="UP001162960">
    <property type="component" value="Chromosome"/>
</dbReference>
<dbReference type="FunFam" id="3.30.70.260:FF:000018">
    <property type="entry name" value="Ribose-5-phosphate isomerase A"/>
    <property type="match status" value="1"/>
</dbReference>
<organism evidence="6 18">
    <name type="scientific">Bacteroides thetaiotaomicron</name>
    <dbReference type="NCBI Taxonomy" id="818"/>
    <lineage>
        <taxon>Bacteria</taxon>
        <taxon>Pseudomonadati</taxon>
        <taxon>Bacteroidota</taxon>
        <taxon>Bacteroidia</taxon>
        <taxon>Bacteroidales</taxon>
        <taxon>Bacteroidaceae</taxon>
        <taxon>Bacteroides</taxon>
    </lineage>
</organism>
<dbReference type="GO" id="GO:0009052">
    <property type="term" value="P:pentose-phosphate shunt, non-oxidative branch"/>
    <property type="evidence" value="ECO:0007669"/>
    <property type="project" value="InterPro"/>
</dbReference>
<accession>A0A0P0ENT9</accession>
<dbReference type="EMBL" id="WCSY01000008">
    <property type="protein sequence ID" value="KAB4313861.1"/>
    <property type="molecule type" value="Genomic_DNA"/>
</dbReference>
<protein>
    <recommendedName>
        <fullName evidence="3">Ribose 5-phosphate isomerase A</fullName>
        <ecNumber evidence="3">5.3.1.6</ecNumber>
    </recommendedName>
</protein>
<dbReference type="Proteomes" id="UP000283616">
    <property type="component" value="Unassembled WGS sequence"/>
</dbReference>
<evidence type="ECO:0000313" key="18">
    <source>
        <dbReference type="Proteomes" id="UP000460317"/>
    </source>
</evidence>
<evidence type="ECO:0000256" key="2">
    <source>
        <dbReference type="ARBA" id="ARBA00023235"/>
    </source>
</evidence>
<evidence type="ECO:0000313" key="9">
    <source>
        <dbReference type="EMBL" id="RHD86609.1"/>
    </source>
</evidence>
<evidence type="ECO:0000313" key="10">
    <source>
        <dbReference type="EMBL" id="RHL63840.1"/>
    </source>
</evidence>
<comment type="similarity">
    <text evidence="1">Belongs to the ribose 5-phosphate isomerase family.</text>
</comment>
<dbReference type="EMBL" id="WCSB01000020">
    <property type="protein sequence ID" value="KAB4449585.1"/>
    <property type="molecule type" value="Genomic_DNA"/>
</dbReference>
<proteinExistence type="inferred from homology"/>
<evidence type="ECO:0000313" key="12">
    <source>
        <dbReference type="EMBL" id="UYU90674.1"/>
    </source>
</evidence>
<name>A0A0P0ENT9_BACT4</name>
<evidence type="ECO:0000313" key="11">
    <source>
        <dbReference type="EMBL" id="UYU67542.1"/>
    </source>
</evidence>
<dbReference type="EMBL" id="CZAP01000002">
    <property type="protein sequence ID" value="CUO99235.1"/>
    <property type="molecule type" value="Genomic_DNA"/>
</dbReference>
<evidence type="ECO:0000256" key="3">
    <source>
        <dbReference type="NCBIfam" id="TIGR00021"/>
    </source>
</evidence>
<dbReference type="PANTHER" id="PTHR11934">
    <property type="entry name" value="RIBOSE-5-PHOSPHATE ISOMERASE"/>
    <property type="match status" value="1"/>
</dbReference>
<dbReference type="EMBL" id="CP083680">
    <property type="protein sequence ID" value="UYU67542.1"/>
    <property type="molecule type" value="Genomic_DNA"/>
</dbReference>
<dbReference type="Proteomes" id="UP000095576">
    <property type="component" value="Unassembled WGS sequence"/>
</dbReference>
<reference evidence="8" key="5">
    <citation type="submission" date="2022-10" db="EMBL/GenBank/DDBJ databases">
        <title>Human gut microbiome strain richness.</title>
        <authorList>
            <person name="Chen-Liaw A."/>
        </authorList>
    </citation>
    <scope>NUCLEOTIDE SEQUENCE</scope>
    <source>
        <strain evidence="8">1001283st1_A3_1001283B150304_161114</strain>
    </source>
</reference>
<dbReference type="Proteomes" id="UP000460317">
    <property type="component" value="Unassembled WGS sequence"/>
</dbReference>
<evidence type="ECO:0000313" key="8">
    <source>
        <dbReference type="EMBL" id="MDC2236006.1"/>
    </source>
</evidence>
<dbReference type="SUPFAM" id="SSF100950">
    <property type="entry name" value="NagB/RpiA/CoA transferase-like"/>
    <property type="match status" value="1"/>
</dbReference>
<dbReference type="Pfam" id="PF06026">
    <property type="entry name" value="Rib_5-P_isom_A"/>
    <property type="match status" value="1"/>
</dbReference>
<reference evidence="16 17" key="3">
    <citation type="journal article" date="2019" name="Nat. Med.">
        <title>A library of human gut bacterial isolates paired with longitudinal multiomics data enables mechanistic microbiome research.</title>
        <authorList>
            <person name="Poyet M."/>
            <person name="Groussin M."/>
            <person name="Gibbons S.M."/>
            <person name="Avila-Pacheco J."/>
            <person name="Jiang X."/>
            <person name="Kearney S.M."/>
            <person name="Perrotta A.R."/>
            <person name="Berdy B."/>
            <person name="Zhao S."/>
            <person name="Lieberman T.D."/>
            <person name="Swanson P.K."/>
            <person name="Smith M."/>
            <person name="Roesemann S."/>
            <person name="Alexander J.E."/>
            <person name="Rich S.A."/>
            <person name="Livny J."/>
            <person name="Vlamakis H."/>
            <person name="Clish C."/>
            <person name="Bullock K."/>
            <person name="Deik A."/>
            <person name="Scott J."/>
            <person name="Pierce K.A."/>
            <person name="Xavier R.J."/>
            <person name="Alm E.J."/>
        </authorList>
    </citation>
    <scope>NUCLEOTIDE SEQUENCE [LARGE SCALE GENOMIC DNA]</scope>
    <source>
        <strain evidence="7 16">BIOML-A162</strain>
        <strain evidence="6 18">BIOML-A165</strain>
        <strain evidence="5 17">BIOML-A188</strain>
    </source>
</reference>
<dbReference type="PATRIC" id="fig|818.23.peg.1081"/>
<dbReference type="OMA" id="ACHVQEK"/>
<dbReference type="GO" id="GO:0006014">
    <property type="term" value="P:D-ribose metabolic process"/>
    <property type="evidence" value="ECO:0007669"/>
    <property type="project" value="TreeGrafter"/>
</dbReference>
<keyword evidence="2 6" id="KW-0413">Isomerase</keyword>
<dbReference type="GeneID" id="60927971"/>
<evidence type="ECO:0000313" key="4">
    <source>
        <dbReference type="EMBL" id="CUO99235.1"/>
    </source>
</evidence>
<dbReference type="Proteomes" id="UP000440614">
    <property type="component" value="Unassembled WGS sequence"/>
</dbReference>
<dbReference type="Proteomes" id="UP000436858">
    <property type="component" value="Unassembled WGS sequence"/>
</dbReference>
<dbReference type="Gene3D" id="3.30.70.260">
    <property type="match status" value="1"/>
</dbReference>
<evidence type="ECO:0000313" key="19">
    <source>
        <dbReference type="Proteomes" id="UP001156218"/>
    </source>
</evidence>
<dbReference type="RefSeq" id="WP_008761124.1">
    <property type="nucleotide sequence ID" value="NZ_BAABXH010000001.1"/>
</dbReference>
<evidence type="ECO:0000313" key="15">
    <source>
        <dbReference type="Proteomes" id="UP000284785"/>
    </source>
</evidence>
<evidence type="ECO:0000256" key="1">
    <source>
        <dbReference type="ARBA" id="ARBA00008088"/>
    </source>
</evidence>
<evidence type="ECO:0000313" key="6">
    <source>
        <dbReference type="EMBL" id="KAB4449585.1"/>
    </source>
</evidence>
<dbReference type="PANTHER" id="PTHR11934:SF0">
    <property type="entry name" value="RIBOSE-5-PHOSPHATE ISOMERASE"/>
    <property type="match status" value="1"/>
</dbReference>
<dbReference type="EMBL" id="QSJP01000014">
    <property type="protein sequence ID" value="RHD86609.1"/>
    <property type="molecule type" value="Genomic_DNA"/>
</dbReference>
<dbReference type="AlphaFoldDB" id="A0A0P0ENT9"/>
<sequence>MNWENHLIKDLQWSNEIINREAKERVAREIAATAKTGDVIGAGSGSTVYLTLFELAKRIHEEHLYLEVIPASQEISMTCIQLGIPQTTLWDKRPDWTFDGADEVDPDRNLIKGRGGAMFKEKLLIRSSGKTFIIVDPSKLVNILGSKFPIPVEVFPHALSYVEKELRRLGASEISLRPAHGKDGPILTENGNFILDTRFHYIDASLEEQLKTITGVIESGLFINYDIEVVVTR</sequence>
<evidence type="ECO:0000313" key="5">
    <source>
        <dbReference type="EMBL" id="KAB4313861.1"/>
    </source>
</evidence>
<dbReference type="InterPro" id="IPR037171">
    <property type="entry name" value="NagB/RpiA_transferase-like"/>
</dbReference>
<dbReference type="Proteomes" id="UP001156218">
    <property type="component" value="Chromosome"/>
</dbReference>
<dbReference type="NCBIfam" id="TIGR00021">
    <property type="entry name" value="rpiA"/>
    <property type="match status" value="1"/>
</dbReference>
<dbReference type="Gene3D" id="3.40.50.1360">
    <property type="match status" value="1"/>
</dbReference>
<evidence type="ECO:0000313" key="13">
    <source>
        <dbReference type="Proteomes" id="UP000095576"/>
    </source>
</evidence>
<dbReference type="KEGG" id="btho:Btheta7330_01061"/>
<dbReference type="EMBL" id="CP083685">
    <property type="protein sequence ID" value="UYU90674.1"/>
    <property type="molecule type" value="Genomic_DNA"/>
</dbReference>
<dbReference type="InterPro" id="IPR004788">
    <property type="entry name" value="Ribose5P_isomerase_type_A"/>
</dbReference>
<dbReference type="EMBL" id="WCRY01000035">
    <property type="protein sequence ID" value="KAB4473278.1"/>
    <property type="molecule type" value="Genomic_DNA"/>
</dbReference>
<dbReference type="EMBL" id="QROV01000002">
    <property type="protein sequence ID" value="RHL63840.1"/>
    <property type="molecule type" value="Genomic_DNA"/>
</dbReference>
<dbReference type="EMBL" id="JAQNVG010000013">
    <property type="protein sequence ID" value="MDC2236006.1"/>
    <property type="molecule type" value="Genomic_DNA"/>
</dbReference>
<reference evidence="4 13" key="1">
    <citation type="submission" date="2015-09" db="EMBL/GenBank/DDBJ databases">
        <authorList>
            <consortium name="Pathogen Informatics"/>
        </authorList>
    </citation>
    <scope>NUCLEOTIDE SEQUENCE [LARGE SCALE GENOMIC DNA]</scope>
    <source>
        <strain evidence="4 13">2789STDY5834899</strain>
    </source>
</reference>
<reference evidence="11 19" key="4">
    <citation type="submission" date="2021-06" db="EMBL/GenBank/DDBJ databases">
        <title>Interrogation of the integrated mobile genetic elements in gut-associated Bacteroides with a consensus prediction approach.</title>
        <authorList>
            <person name="Campbell D.E."/>
            <person name="Leigh J.R."/>
            <person name="Kim T."/>
            <person name="England W."/>
            <person name="Whitaker R.J."/>
            <person name="Degnan P.H."/>
        </authorList>
    </citation>
    <scope>NUCLEOTIDE SEQUENCE</scope>
    <source>
        <strain evidence="12">VPI-3443</strain>
        <strain evidence="11 19">WAL8669</strain>
    </source>
</reference>
<gene>
    <name evidence="6" type="primary">rpiA</name>
    <name evidence="10" type="ORF">DW011_01475</name>
    <name evidence="9" type="ORF">DW780_16295</name>
    <name evidence="4" type="ORF">ERS852511_00772</name>
    <name evidence="7" type="ORF">GAN91_23835</name>
    <name evidence="6" type="ORF">GAN93_18370</name>
    <name evidence="5" type="ORF">GAO51_09725</name>
    <name evidence="11" type="ORF">KQP68_04465</name>
    <name evidence="12" type="ORF">KQP74_22600</name>
    <name evidence="8" type="ORF">PO127_09625</name>
</gene>
<dbReference type="GO" id="GO:0004751">
    <property type="term" value="F:ribose-5-phosphate isomerase activity"/>
    <property type="evidence" value="ECO:0007669"/>
    <property type="project" value="UniProtKB-UniRule"/>
</dbReference>
<dbReference type="EC" id="5.3.1.6" evidence="3"/>
<dbReference type="CDD" id="cd01398">
    <property type="entry name" value="RPI_A"/>
    <property type="match status" value="1"/>
</dbReference>
<dbReference type="SUPFAM" id="SSF75445">
    <property type="entry name" value="D-ribose-5-phosphate isomerase (RpiA), lid domain"/>
    <property type="match status" value="1"/>
</dbReference>
<dbReference type="Proteomes" id="UP000284785">
    <property type="component" value="Unassembled WGS sequence"/>
</dbReference>
<evidence type="ECO:0000313" key="14">
    <source>
        <dbReference type="Proteomes" id="UP000283616"/>
    </source>
</evidence>
<dbReference type="Proteomes" id="UP001217776">
    <property type="component" value="Unassembled WGS sequence"/>
</dbReference>
<dbReference type="GO" id="GO:0005829">
    <property type="term" value="C:cytosol"/>
    <property type="evidence" value="ECO:0007669"/>
    <property type="project" value="TreeGrafter"/>
</dbReference>
<evidence type="ECO:0000313" key="16">
    <source>
        <dbReference type="Proteomes" id="UP000436858"/>
    </source>
</evidence>
<evidence type="ECO:0000313" key="7">
    <source>
        <dbReference type="EMBL" id="KAB4473278.1"/>
    </source>
</evidence>
<evidence type="ECO:0000313" key="17">
    <source>
        <dbReference type="Proteomes" id="UP000440614"/>
    </source>
</evidence>
<accession>C6IML1</accession>
<reference evidence="14 15" key="2">
    <citation type="submission" date="2018-08" db="EMBL/GenBank/DDBJ databases">
        <title>A genome reference for cultivated species of the human gut microbiota.</title>
        <authorList>
            <person name="Zou Y."/>
            <person name="Xue W."/>
            <person name="Luo G."/>
        </authorList>
    </citation>
    <scope>NUCLEOTIDE SEQUENCE [LARGE SCALE GENOMIC DNA]</scope>
    <source>
        <strain evidence="10 14">AF37-12</strain>
        <strain evidence="9 15">AM30-26</strain>
    </source>
</reference>